<dbReference type="GO" id="GO:0043041">
    <property type="term" value="P:amino acid activation for nonribosomal peptide biosynthetic process"/>
    <property type="evidence" value="ECO:0007669"/>
    <property type="project" value="TreeGrafter"/>
</dbReference>
<dbReference type="InterPro" id="IPR000873">
    <property type="entry name" value="AMP-dep_synth/lig_dom"/>
</dbReference>
<dbReference type="PANTHER" id="PTHR45527">
    <property type="entry name" value="NONRIBOSOMAL PEPTIDE SYNTHETASE"/>
    <property type="match status" value="1"/>
</dbReference>
<evidence type="ECO:0000313" key="7">
    <source>
        <dbReference type="Proteomes" id="UP000253410"/>
    </source>
</evidence>
<dbReference type="EMBL" id="QFFJ01000002">
    <property type="protein sequence ID" value="RBL90508.1"/>
    <property type="molecule type" value="Genomic_DNA"/>
</dbReference>
<evidence type="ECO:0000259" key="5">
    <source>
        <dbReference type="PROSITE" id="PS50075"/>
    </source>
</evidence>
<name>A0A365XWP8_9BACT</name>
<dbReference type="InterPro" id="IPR023213">
    <property type="entry name" value="CAT-like_dom_sf"/>
</dbReference>
<dbReference type="GO" id="GO:0031177">
    <property type="term" value="F:phosphopantetheine binding"/>
    <property type="evidence" value="ECO:0007669"/>
    <property type="project" value="TreeGrafter"/>
</dbReference>
<feature type="domain" description="Carrier" evidence="5">
    <location>
        <begin position="1038"/>
        <end position="1113"/>
    </location>
</feature>
<dbReference type="Gene3D" id="3.30.559.10">
    <property type="entry name" value="Chloramphenicol acetyltransferase-like domain"/>
    <property type="match status" value="2"/>
</dbReference>
<dbReference type="NCBIfam" id="TIGR01733">
    <property type="entry name" value="AA-adenyl-dom"/>
    <property type="match status" value="2"/>
</dbReference>
<sequence>MMTLLKKIREHNLLLEIVEGKLEVFTDGQAPDPLLLAEIRERKSELVEFLLANDQANFDTSFKINIPVIPVAESYPLSPSQRRMWVLSQFRESSIGYNMSGAYVFEGAFNDAALTAAFHALIARHEILRTVFREDEHGVVRQFILPAERVGFAVASHDLRTAIDPGAAAAALGHEAFIQPFDFVSGPLLRAGLYQVADNKWIFTYVMHHIISDGWSMGILFREVLGLYDSFIKGNASPLPPLRIQYRDYASWQQEQLSGALLESHKRYWLGQFDGDVPVLELPSDKVRPAVKTYNGGAVVRRSINATGMRVLLQPSGATLFMGLLALVKALFYRYTQQGDITIGTPVAGREHADLEDQIGFYVNTLALRTRFSGDDSYRMLLHRVRDVALGAYEHQVYPFDELVDELKVQRDMSRNPLFDVQVIADNAESPRGEEPSGGKDWQARNYEGVVNRGSVFDLVFHFTETATSLETEVVYNTDVFSERNIIQYLDHLENLLEAVQLAPDTPISQLAYLGEEEQHQLNGFNNTGRPFAADATLVSLFEQQVALTPDATAVVYGNTKLSYKELDERSGLLASYLRRRGYGMADHLIGIMLDRSANLVISILGVLKSGAAYVPIDPSYPRSRKSYILEDAGIGLLLTETSCLFDLDYYNGEIFATDVQLSTLERELDEAKPVIHPEQLAYVIYTSGSTGTPKGVMIEHGAITNSVLGQQVMLQVNEGDRNLQFCSPSFDVSVFEIFITLSAGAALYIINEDDKRDAARLERFITQEKIDMVTLPAAYLGMLDMSRVHTLKQLVAGGEVPRVDIVTAFSQYGNFYNAYGPTESAVCVSLFKVGRGAADIADPLPLGRPLANVELYITDDNNKLLPIGVVGEICIGGAGLARGYLNNPDLTAEKFVQHPFKPGQKLYRTGDLGKWAPEGNIVFTGRKDNQVKIRGYRIELEEIELALRQHPGIDEAVVTATPDKKGEMSLYAYITGKSSFNISEIRAWLSTMLPGYMIPHRYMVVPSFPLTPNGKIDKTQLPGPGEMDMSTGVEYVAPRNETEKKMVAIWQEILGKEKIGVRDGFFDLGGDSIRILRMTTAIRNELDLHISTTDIYKNTTIESILAHIAVNSGEIELRKSRIKEHEALTDAALKELKERVLSEGRLPDPSNIEDIYLMSDIEKGMVYESLLDEQQRIYHDQMVQRIIAPATGFNADRFQLALELMADKHSILRTAFNLSDYETELQIVYKKISIPFQYRDLSGMARQEQELLVKDFMSQELERPFDFSAAPLWRINLFDFGNHEIIFIFQTHHAIMDGWSDASFTTELYNLYTRLEEDAAFRPAKLKSGYRDYIIRQEIDKQDDLIKKFWKNELAGYTRLDLFTREEVLDQYRRTMDRQQLIQLEKTAAMLNTTVKVVSLSAYLYLLKTLNYHDDIVAGLVTNARPDREDGDRILGCFLNTIPLRFAIDGYETCIDLIAGVHNKLVSLKEYERLSMFEISRLHMEEANRGNPFFDTIFNYVDFHAYSAIAKNDTPADTLPLLNISSHGRRNTWFDISIDATGGGYDVNITLVRKLRSGITAEKAGWLYLRILEAFTADVKQVTGKINLLDEAEKNSIHAVFNNTGKPYPQHETLVSLFEKQVAESPERHAVVFEGAALTYAALNEEAGKLADYLRNAFGTGKGSLVGIMLGRSEKLIVAILAVLKTGAAYVPVDPGYPEARKEFMLKDAGIQVLITHSAYPTGDLSFKGAVFLADVPLPDHGTARVSAVAVLPDDLAYVIYTSGSTGQPKGVMVEHAAIVNTVFSQREIFGVKEGEHALQFSSPSFDASVWEIFMALAAGAALYIVDEDTKQNPRLFEQYLTSHNISIATLPPSYVRLLQPAEIPVLQHLITAGEEAPGDKAAAFSAQGVYYNAYGPTETAICATVFKVEKGEHFNTLNVPVGRPVSNTQVYILNSQGNPVPPGAAGEICIAGAGLARGYLNNPALTAERFVPDPFKNGPRMYRTGDTGRWLPDGNIEFTGRKDAQVKINGFRIETGEVETALSRHPNIEAAAVSVFAETGSEAELVAYIVGPQLQSIDGIRDFLAAQLPAFMLPAQYIQLDQLPLTPNGKLDKKALPRPALIRKKTDVAYVAPGNETERRLVGIWQEILRIENIGIKDNFFESGGHSLKAMKLVAQVHKEFDVKLRLAGMFREPTIENIAKEIARQQWVAESRSEKDNEFVSDNEIIL</sequence>
<dbReference type="SUPFAM" id="SSF56801">
    <property type="entry name" value="Acetyl-CoA synthetase-like"/>
    <property type="match status" value="2"/>
</dbReference>
<dbReference type="InterPro" id="IPR045851">
    <property type="entry name" value="AMP-bd_C_sf"/>
</dbReference>
<evidence type="ECO:0000256" key="3">
    <source>
        <dbReference type="ARBA" id="ARBA00022450"/>
    </source>
</evidence>
<dbReference type="InterPro" id="IPR006162">
    <property type="entry name" value="Ppantetheine_attach_site"/>
</dbReference>
<dbReference type="PROSITE" id="PS00012">
    <property type="entry name" value="PHOSPHOPANTETHEINE"/>
    <property type="match status" value="2"/>
</dbReference>
<evidence type="ECO:0000256" key="1">
    <source>
        <dbReference type="ARBA" id="ARBA00001957"/>
    </source>
</evidence>
<gene>
    <name evidence="6" type="ORF">DF182_29060</name>
</gene>
<dbReference type="FunFam" id="3.40.50.980:FF:000001">
    <property type="entry name" value="Non-ribosomal peptide synthetase"/>
    <property type="match status" value="2"/>
</dbReference>
<reference evidence="6 7" key="1">
    <citation type="submission" date="2018-05" db="EMBL/GenBank/DDBJ databases">
        <title>Chitinophaga sp. K3CV102501T nov., isolated from isolated from a monsoon evergreen broad-leaved forest soil.</title>
        <authorList>
            <person name="Lv Y."/>
        </authorList>
    </citation>
    <scope>NUCLEOTIDE SEQUENCE [LARGE SCALE GENOMIC DNA]</scope>
    <source>
        <strain evidence="6 7">GDMCC 1.1325</strain>
    </source>
</reference>
<evidence type="ECO:0000313" key="6">
    <source>
        <dbReference type="EMBL" id="RBL90508.1"/>
    </source>
</evidence>
<dbReference type="Gene3D" id="3.30.300.30">
    <property type="match status" value="2"/>
</dbReference>
<dbReference type="Pfam" id="PF00550">
    <property type="entry name" value="PP-binding"/>
    <property type="match status" value="2"/>
</dbReference>
<organism evidence="6 7">
    <name type="scientific">Chitinophaga flava</name>
    <dbReference type="NCBI Taxonomy" id="2259036"/>
    <lineage>
        <taxon>Bacteria</taxon>
        <taxon>Pseudomonadati</taxon>
        <taxon>Bacteroidota</taxon>
        <taxon>Chitinophagia</taxon>
        <taxon>Chitinophagales</taxon>
        <taxon>Chitinophagaceae</taxon>
        <taxon>Chitinophaga</taxon>
    </lineage>
</organism>
<dbReference type="InterPro" id="IPR001242">
    <property type="entry name" value="Condensation_dom"/>
</dbReference>
<proteinExistence type="inferred from homology"/>
<feature type="domain" description="Carrier" evidence="5">
    <location>
        <begin position="2114"/>
        <end position="2189"/>
    </location>
</feature>
<dbReference type="Pfam" id="PF00501">
    <property type="entry name" value="AMP-binding"/>
    <property type="match status" value="2"/>
</dbReference>
<dbReference type="InterPro" id="IPR020459">
    <property type="entry name" value="AMP-binding"/>
</dbReference>
<dbReference type="InterPro" id="IPR036736">
    <property type="entry name" value="ACP-like_sf"/>
</dbReference>
<dbReference type="OrthoDB" id="4317020at2"/>
<dbReference type="Pfam" id="PF00668">
    <property type="entry name" value="Condensation"/>
    <property type="match status" value="2"/>
</dbReference>
<keyword evidence="7" id="KW-1185">Reference proteome</keyword>
<dbReference type="GO" id="GO:0044550">
    <property type="term" value="P:secondary metabolite biosynthetic process"/>
    <property type="evidence" value="ECO:0007669"/>
    <property type="project" value="UniProtKB-ARBA"/>
</dbReference>
<dbReference type="CDD" id="cd05930">
    <property type="entry name" value="A_NRPS"/>
    <property type="match status" value="2"/>
</dbReference>
<dbReference type="Gene3D" id="2.30.38.10">
    <property type="entry name" value="Luciferase, Domain 3"/>
    <property type="match status" value="2"/>
</dbReference>
<dbReference type="SUPFAM" id="SSF47336">
    <property type="entry name" value="ACP-like"/>
    <property type="match status" value="2"/>
</dbReference>
<accession>A0A365XWP8</accession>
<dbReference type="FunFam" id="3.40.50.12780:FF:000012">
    <property type="entry name" value="Non-ribosomal peptide synthetase"/>
    <property type="match status" value="2"/>
</dbReference>
<dbReference type="InterPro" id="IPR010071">
    <property type="entry name" value="AA_adenyl_dom"/>
</dbReference>
<evidence type="ECO:0000256" key="2">
    <source>
        <dbReference type="ARBA" id="ARBA00006432"/>
    </source>
</evidence>
<dbReference type="Pfam" id="PF13193">
    <property type="entry name" value="AMP-binding_C"/>
    <property type="match status" value="2"/>
</dbReference>
<dbReference type="GO" id="GO:0005737">
    <property type="term" value="C:cytoplasm"/>
    <property type="evidence" value="ECO:0007669"/>
    <property type="project" value="TreeGrafter"/>
</dbReference>
<keyword evidence="4" id="KW-0597">Phosphoprotein</keyword>
<dbReference type="Gene3D" id="3.40.50.980">
    <property type="match status" value="4"/>
</dbReference>
<protein>
    <recommendedName>
        <fullName evidence="5">Carrier domain-containing protein</fullName>
    </recommendedName>
</protein>
<dbReference type="PANTHER" id="PTHR45527:SF1">
    <property type="entry name" value="FATTY ACID SYNTHASE"/>
    <property type="match status" value="1"/>
</dbReference>
<dbReference type="PRINTS" id="PR00154">
    <property type="entry name" value="AMPBINDING"/>
</dbReference>
<dbReference type="Gene3D" id="3.30.559.30">
    <property type="entry name" value="Nonribosomal peptide synthetase, condensation domain"/>
    <property type="match status" value="2"/>
</dbReference>
<keyword evidence="3" id="KW-0596">Phosphopantetheine</keyword>
<dbReference type="GO" id="GO:0003824">
    <property type="term" value="F:catalytic activity"/>
    <property type="evidence" value="ECO:0007669"/>
    <property type="project" value="InterPro"/>
</dbReference>
<comment type="caution">
    <text evidence="6">The sequence shown here is derived from an EMBL/GenBank/DDBJ whole genome shotgun (WGS) entry which is preliminary data.</text>
</comment>
<dbReference type="FunFam" id="1.10.1200.10:FF:000005">
    <property type="entry name" value="Nonribosomal peptide synthetase 1"/>
    <property type="match status" value="2"/>
</dbReference>
<dbReference type="RefSeq" id="WP_113619257.1">
    <property type="nucleotide sequence ID" value="NZ_QFFJ01000002.1"/>
</dbReference>
<dbReference type="Proteomes" id="UP000253410">
    <property type="component" value="Unassembled WGS sequence"/>
</dbReference>
<dbReference type="FunFam" id="2.30.38.10:FF:000001">
    <property type="entry name" value="Non-ribosomal peptide synthetase PvdI"/>
    <property type="match status" value="2"/>
</dbReference>
<dbReference type="FunFam" id="3.30.300.30:FF:000010">
    <property type="entry name" value="Enterobactin synthetase component F"/>
    <property type="match status" value="1"/>
</dbReference>
<dbReference type="InterPro" id="IPR025110">
    <property type="entry name" value="AMP-bd_C"/>
</dbReference>
<dbReference type="SUPFAM" id="SSF52777">
    <property type="entry name" value="CoA-dependent acyltransferases"/>
    <property type="match status" value="4"/>
</dbReference>
<dbReference type="PROSITE" id="PS00455">
    <property type="entry name" value="AMP_BINDING"/>
    <property type="match status" value="2"/>
</dbReference>
<dbReference type="InterPro" id="IPR009081">
    <property type="entry name" value="PP-bd_ACP"/>
</dbReference>
<dbReference type="CDD" id="cd19531">
    <property type="entry name" value="LCL_NRPS-like"/>
    <property type="match status" value="1"/>
</dbReference>
<dbReference type="InterPro" id="IPR020845">
    <property type="entry name" value="AMP-binding_CS"/>
</dbReference>
<evidence type="ECO:0000256" key="4">
    <source>
        <dbReference type="ARBA" id="ARBA00022553"/>
    </source>
</evidence>
<comment type="cofactor">
    <cofactor evidence="1">
        <name>pantetheine 4'-phosphate</name>
        <dbReference type="ChEBI" id="CHEBI:47942"/>
    </cofactor>
</comment>
<dbReference type="PROSITE" id="PS50075">
    <property type="entry name" value="CARRIER"/>
    <property type="match status" value="2"/>
</dbReference>
<dbReference type="NCBIfam" id="NF003417">
    <property type="entry name" value="PRK04813.1"/>
    <property type="match status" value="2"/>
</dbReference>
<comment type="similarity">
    <text evidence="2">Belongs to the ATP-dependent AMP-binding enzyme family.</text>
</comment>
<dbReference type="Gene3D" id="1.10.1200.10">
    <property type="entry name" value="ACP-like"/>
    <property type="match status" value="2"/>
</dbReference>